<dbReference type="Gene3D" id="1.20.910.10">
    <property type="entry name" value="Heme oxygenase-like"/>
    <property type="match status" value="1"/>
</dbReference>
<reference evidence="4" key="1">
    <citation type="submission" date="2020-04" db="EMBL/GenBank/DDBJ databases">
        <authorList>
            <person name="Chiriac C."/>
            <person name="Salcher M."/>
            <person name="Ghai R."/>
            <person name="Kavagutti S V."/>
        </authorList>
    </citation>
    <scope>NUCLEOTIDE SEQUENCE</scope>
</reference>
<dbReference type="GO" id="GO:0004392">
    <property type="term" value="F:heme oxygenase (decyclizing) activity"/>
    <property type="evidence" value="ECO:0007669"/>
    <property type="project" value="InterPro"/>
</dbReference>
<keyword evidence="1" id="KW-0349">Heme</keyword>
<dbReference type="PANTHER" id="PTHR10720">
    <property type="entry name" value="HEME OXYGENASE"/>
    <property type="match status" value="1"/>
</dbReference>
<dbReference type="PANTHER" id="PTHR10720:SF0">
    <property type="entry name" value="HEME OXYGENASE"/>
    <property type="match status" value="1"/>
</dbReference>
<gene>
    <name evidence="4" type="ORF">UFOVP787_129</name>
</gene>
<dbReference type="InterPro" id="IPR016053">
    <property type="entry name" value="Haem_Oase-like"/>
</dbReference>
<keyword evidence="3" id="KW-0408">Iron</keyword>
<organism evidence="4">
    <name type="scientific">uncultured Caudovirales phage</name>
    <dbReference type="NCBI Taxonomy" id="2100421"/>
    <lineage>
        <taxon>Viruses</taxon>
        <taxon>Duplodnaviria</taxon>
        <taxon>Heunggongvirae</taxon>
        <taxon>Uroviricota</taxon>
        <taxon>Caudoviricetes</taxon>
        <taxon>Peduoviridae</taxon>
        <taxon>Maltschvirus</taxon>
        <taxon>Maltschvirus maltsch</taxon>
    </lineage>
</organism>
<dbReference type="InterPro" id="IPR016084">
    <property type="entry name" value="Haem_Oase-like_multi-hlx"/>
</dbReference>
<sequence length="177" mass="20809">MRDLIKVKHEEAENTLFMKTVFERKMTEKLWADFTYNKSVWYKVIETKAEEEGLLEDLNGIERTEKLLDDFESFNKYENTPKVKNSVSEYSDYIMKLEPGKVVAHLYVWYMGDLSGGKMIKQIIKASNSSLEFDNSEELKKNLLSKINNDHIDEVNVAFDWAIKIMKEYDEEIINGN</sequence>
<dbReference type="GO" id="GO:0046872">
    <property type="term" value="F:metal ion binding"/>
    <property type="evidence" value="ECO:0007669"/>
    <property type="project" value="UniProtKB-KW"/>
</dbReference>
<dbReference type="EMBL" id="LR796734">
    <property type="protein sequence ID" value="CAB4162816.1"/>
    <property type="molecule type" value="Genomic_DNA"/>
</dbReference>
<evidence type="ECO:0000313" key="4">
    <source>
        <dbReference type="EMBL" id="CAB4162816.1"/>
    </source>
</evidence>
<evidence type="ECO:0000256" key="2">
    <source>
        <dbReference type="ARBA" id="ARBA00022723"/>
    </source>
</evidence>
<dbReference type="SUPFAM" id="SSF48613">
    <property type="entry name" value="Heme oxygenase-like"/>
    <property type="match status" value="1"/>
</dbReference>
<dbReference type="GO" id="GO:0006788">
    <property type="term" value="P:heme oxidation"/>
    <property type="evidence" value="ECO:0007669"/>
    <property type="project" value="InterPro"/>
</dbReference>
<dbReference type="InterPro" id="IPR002051">
    <property type="entry name" value="Haem_Oase"/>
</dbReference>
<accession>A0A6J5NYP1</accession>
<evidence type="ECO:0000256" key="3">
    <source>
        <dbReference type="ARBA" id="ARBA00023004"/>
    </source>
</evidence>
<keyword evidence="2" id="KW-0479">Metal-binding</keyword>
<proteinExistence type="predicted"/>
<dbReference type="CDD" id="cd19165">
    <property type="entry name" value="HemeO"/>
    <property type="match status" value="1"/>
</dbReference>
<evidence type="ECO:0000256" key="1">
    <source>
        <dbReference type="ARBA" id="ARBA00022617"/>
    </source>
</evidence>
<name>A0A6J5NYP1_9CAUD</name>
<protein>
    <submittedName>
        <fullName evidence="4">COG5398 Heme oxygenase</fullName>
    </submittedName>
</protein>
<dbReference type="Pfam" id="PF01126">
    <property type="entry name" value="Heme_oxygenase"/>
    <property type="match status" value="1"/>
</dbReference>